<accession>A0ABQ3SD56</accession>
<dbReference type="PANTHER" id="PTHR47506">
    <property type="entry name" value="TRANSCRIPTIONAL REGULATORY PROTEIN"/>
    <property type="match status" value="1"/>
</dbReference>
<dbReference type="EMBL" id="BNEB01000006">
    <property type="protein sequence ID" value="GHI65962.1"/>
    <property type="molecule type" value="Genomic_DNA"/>
</dbReference>
<gene>
    <name evidence="6" type="ORF">Saso_76120</name>
</gene>
<dbReference type="SUPFAM" id="SSF46689">
    <property type="entry name" value="Homeodomain-like"/>
    <property type="match status" value="1"/>
</dbReference>
<name>A0ABQ3SD56_9ACTN</name>
<feature type="domain" description="HTH tetR-type" evidence="5">
    <location>
        <begin position="9"/>
        <end position="69"/>
    </location>
</feature>
<dbReference type="InterPro" id="IPR001647">
    <property type="entry name" value="HTH_TetR"/>
</dbReference>
<dbReference type="InterPro" id="IPR011075">
    <property type="entry name" value="TetR_C"/>
</dbReference>
<dbReference type="Gene3D" id="1.10.10.60">
    <property type="entry name" value="Homeodomain-like"/>
    <property type="match status" value="1"/>
</dbReference>
<feature type="DNA-binding region" description="H-T-H motif" evidence="4">
    <location>
        <begin position="32"/>
        <end position="51"/>
    </location>
</feature>
<dbReference type="PROSITE" id="PS50977">
    <property type="entry name" value="HTH_TETR_2"/>
    <property type="match status" value="1"/>
</dbReference>
<comment type="caution">
    <text evidence="6">The sequence shown here is derived from an EMBL/GenBank/DDBJ whole genome shotgun (WGS) entry which is preliminary data.</text>
</comment>
<organism evidence="6 7">
    <name type="scientific">Streptomyces asoensis</name>
    <dbReference type="NCBI Taxonomy" id="249586"/>
    <lineage>
        <taxon>Bacteria</taxon>
        <taxon>Bacillati</taxon>
        <taxon>Actinomycetota</taxon>
        <taxon>Actinomycetes</taxon>
        <taxon>Kitasatosporales</taxon>
        <taxon>Streptomycetaceae</taxon>
        <taxon>Streptomyces</taxon>
    </lineage>
</organism>
<dbReference type="Proteomes" id="UP000649259">
    <property type="component" value="Unassembled WGS sequence"/>
</dbReference>
<evidence type="ECO:0000256" key="4">
    <source>
        <dbReference type="PROSITE-ProRule" id="PRU00335"/>
    </source>
</evidence>
<dbReference type="InterPro" id="IPR009057">
    <property type="entry name" value="Homeodomain-like_sf"/>
</dbReference>
<evidence type="ECO:0000313" key="7">
    <source>
        <dbReference type="Proteomes" id="UP000649259"/>
    </source>
</evidence>
<sequence length="199" mass="21073">MTAMAGRKQFDVDEALRRAMHVFWRWGYSEASIDRLTEGTGLGRGSLYGTFGGKSALFRKSLARYAQTYHPLYEQALSGPHPGPGAVVEAFLRVALNRIADPAVPDGCLLTVSATQFPALDEESRAMVRALMDGLRARLEEALLAAGAGEQEAAKLALCALATNKSLAVLSRAGFPGEDLATVAAAAAENAKALPDRPA</sequence>
<keyword evidence="1" id="KW-0805">Transcription regulation</keyword>
<reference evidence="7" key="1">
    <citation type="submission" date="2023-07" db="EMBL/GenBank/DDBJ databases">
        <title>Whole genome shotgun sequence of Streptomyces cacaoi subsp. asoensis NBRC 13813.</title>
        <authorList>
            <person name="Komaki H."/>
            <person name="Tamura T."/>
        </authorList>
    </citation>
    <scope>NUCLEOTIDE SEQUENCE [LARGE SCALE GENOMIC DNA]</scope>
    <source>
        <strain evidence="7">NBRC 13813</strain>
    </source>
</reference>
<keyword evidence="2 4" id="KW-0238">DNA-binding</keyword>
<evidence type="ECO:0000256" key="2">
    <source>
        <dbReference type="ARBA" id="ARBA00023125"/>
    </source>
</evidence>
<evidence type="ECO:0000313" key="6">
    <source>
        <dbReference type="EMBL" id="GHI65962.1"/>
    </source>
</evidence>
<proteinExistence type="predicted"/>
<evidence type="ECO:0000256" key="1">
    <source>
        <dbReference type="ARBA" id="ARBA00023015"/>
    </source>
</evidence>
<dbReference type="Gene3D" id="1.10.357.10">
    <property type="entry name" value="Tetracycline Repressor, domain 2"/>
    <property type="match status" value="1"/>
</dbReference>
<dbReference type="PANTHER" id="PTHR47506:SF1">
    <property type="entry name" value="HTH-TYPE TRANSCRIPTIONAL REGULATOR YJDC"/>
    <property type="match status" value="1"/>
</dbReference>
<dbReference type="SUPFAM" id="SSF48498">
    <property type="entry name" value="Tetracyclin repressor-like, C-terminal domain"/>
    <property type="match status" value="1"/>
</dbReference>
<dbReference type="InterPro" id="IPR036271">
    <property type="entry name" value="Tet_transcr_reg_TetR-rel_C_sf"/>
</dbReference>
<protein>
    <submittedName>
        <fullName evidence="6">TetR family transcriptional regulator</fullName>
    </submittedName>
</protein>
<dbReference type="Pfam" id="PF16925">
    <property type="entry name" value="TetR_C_13"/>
    <property type="match status" value="1"/>
</dbReference>
<evidence type="ECO:0000256" key="3">
    <source>
        <dbReference type="ARBA" id="ARBA00023163"/>
    </source>
</evidence>
<dbReference type="Pfam" id="PF00440">
    <property type="entry name" value="TetR_N"/>
    <property type="match status" value="1"/>
</dbReference>
<keyword evidence="3" id="KW-0804">Transcription</keyword>
<keyword evidence="7" id="KW-1185">Reference proteome</keyword>
<evidence type="ECO:0000259" key="5">
    <source>
        <dbReference type="PROSITE" id="PS50977"/>
    </source>
</evidence>